<evidence type="ECO:0000313" key="2">
    <source>
        <dbReference type="EMBL" id="WAP70823.1"/>
    </source>
</evidence>
<gene>
    <name evidence="2" type="ORF">OH818_12965</name>
</gene>
<reference evidence="2" key="1">
    <citation type="submission" date="2022-12" db="EMBL/GenBank/DDBJ databases">
        <title>Jiella pelagia sp. nov., isolated from phosphonate enriched culture of Northwest Pacific surface seawater.</title>
        <authorList>
            <person name="Shin D.Y."/>
            <person name="Hwang C.Y."/>
        </authorList>
    </citation>
    <scope>NUCLEOTIDE SEQUENCE</scope>
    <source>
        <strain evidence="2">HL-NP1</strain>
    </source>
</reference>
<keyword evidence="3" id="KW-1185">Reference proteome</keyword>
<organism evidence="2 3">
    <name type="scientific">Jiella pelagia</name>
    <dbReference type="NCBI Taxonomy" id="2986949"/>
    <lineage>
        <taxon>Bacteria</taxon>
        <taxon>Pseudomonadati</taxon>
        <taxon>Pseudomonadota</taxon>
        <taxon>Alphaproteobacteria</taxon>
        <taxon>Hyphomicrobiales</taxon>
        <taxon>Aurantimonadaceae</taxon>
        <taxon>Jiella</taxon>
    </lineage>
</organism>
<evidence type="ECO:0000313" key="3">
    <source>
        <dbReference type="Proteomes" id="UP001164020"/>
    </source>
</evidence>
<dbReference type="InterPro" id="IPR049591">
    <property type="entry name" value="CE4_u4-like"/>
</dbReference>
<evidence type="ECO:0000256" key="1">
    <source>
        <dbReference type="SAM" id="MobiDB-lite"/>
    </source>
</evidence>
<accession>A0ABY7C543</accession>
<dbReference type="InterPro" id="IPR011330">
    <property type="entry name" value="Glyco_hydro/deAcase_b/a-brl"/>
</dbReference>
<feature type="region of interest" description="Disordered" evidence="1">
    <location>
        <begin position="206"/>
        <end position="229"/>
    </location>
</feature>
<protein>
    <submittedName>
        <fullName evidence="2">Polysaccharide deacetylase family protein</fullName>
    </submittedName>
</protein>
<sequence>MNTRDDLPLSSAALDRLADDGRRVRLWWRDDDARTVTPELERLLELAKRQALPLALAVIPVGAEPALAERLAGASGVSVLLHGHAHANHAPAGEKRAEYGDHRRAEDMSREIAAGRGQLETLFGDRFRPVFVPPWNRIGHTARSMLPGLGLPILSVYGSAKPSGQDGPAEVNTHLDIMDWRAMRSVSVADADRRLADLVAGHGAGHGAVRSTVAGSESEGDGGGEPIGLLTHHLQHDEAAWRLVEVLLGLLAGHPAVTWPDLPAAERHPNAH</sequence>
<dbReference type="EMBL" id="CP114029">
    <property type="protein sequence ID" value="WAP70823.1"/>
    <property type="molecule type" value="Genomic_DNA"/>
</dbReference>
<dbReference type="Proteomes" id="UP001164020">
    <property type="component" value="Chromosome"/>
</dbReference>
<name>A0ABY7C543_9HYPH</name>
<proteinExistence type="predicted"/>
<dbReference type="RefSeq" id="WP_268883356.1">
    <property type="nucleotide sequence ID" value="NZ_CP114029.1"/>
</dbReference>
<dbReference type="SUPFAM" id="SSF88713">
    <property type="entry name" value="Glycoside hydrolase/deacetylase"/>
    <property type="match status" value="1"/>
</dbReference>
<dbReference type="CDD" id="cd10928">
    <property type="entry name" value="CE4_u4"/>
    <property type="match status" value="1"/>
</dbReference>